<accession>A0A5P2DFZ1</accession>
<reference evidence="2 3" key="1">
    <citation type="submission" date="2018-05" db="EMBL/GenBank/DDBJ databases">
        <title>Streptomyces venezuelae.</title>
        <authorList>
            <person name="Kim W."/>
            <person name="Lee N."/>
            <person name="Cho B.-K."/>
        </authorList>
    </citation>
    <scope>NUCLEOTIDE SEQUENCE [LARGE SCALE GENOMIC DNA]</scope>
    <source>
        <strain evidence="2 3">ATCC 21782</strain>
    </source>
</reference>
<dbReference type="PANTHER" id="PTHR14136:SF17">
    <property type="entry name" value="BTB_POZ DOMAIN-CONTAINING PROTEIN KCTD9"/>
    <property type="match status" value="1"/>
</dbReference>
<dbReference type="InterPro" id="IPR051082">
    <property type="entry name" value="Pentapeptide-BTB/POZ_domain"/>
</dbReference>
<sequence length="206" mass="22500">MAVKEPEREPRIEVLAGIGGGLITGIAVGVSALFLEQSLGERQKYSAWRANVEIAESIPGFTPGSRDIQGINFSGKTLRNADFRGADLRKAQLRDTDLTGADLRGARLQRANLVGANFYQADLRGAHLEGADLHAANFTRATIYDRDRDRDTDFTRSVVNKDTCWPVGTDVPKLTRQVVNEPPLPALRWGGLAPGCALWENGDRTD</sequence>
<dbReference type="AlphaFoldDB" id="A0A5P2DFZ1"/>
<dbReference type="OrthoDB" id="4216003at2"/>
<organism evidence="2 3">
    <name type="scientific">Streptomyces venezuelae</name>
    <dbReference type="NCBI Taxonomy" id="54571"/>
    <lineage>
        <taxon>Bacteria</taxon>
        <taxon>Bacillati</taxon>
        <taxon>Actinomycetota</taxon>
        <taxon>Actinomycetes</taxon>
        <taxon>Kitasatosporales</taxon>
        <taxon>Streptomycetaceae</taxon>
        <taxon>Streptomyces</taxon>
    </lineage>
</organism>
<keyword evidence="1" id="KW-0812">Transmembrane</keyword>
<evidence type="ECO:0000313" key="2">
    <source>
        <dbReference type="EMBL" id="QES52161.1"/>
    </source>
</evidence>
<dbReference type="InterPro" id="IPR001646">
    <property type="entry name" value="5peptide_repeat"/>
</dbReference>
<dbReference type="PANTHER" id="PTHR14136">
    <property type="entry name" value="BTB_POZ DOMAIN-CONTAINING PROTEIN KCTD9"/>
    <property type="match status" value="1"/>
</dbReference>
<gene>
    <name evidence="2" type="ORF">DEJ50_04520</name>
</gene>
<feature type="transmembrane region" description="Helical" evidence="1">
    <location>
        <begin position="14"/>
        <end position="35"/>
    </location>
</feature>
<proteinExistence type="predicted"/>
<keyword evidence="1" id="KW-1133">Transmembrane helix</keyword>
<evidence type="ECO:0000313" key="3">
    <source>
        <dbReference type="Proteomes" id="UP000325211"/>
    </source>
</evidence>
<dbReference type="Pfam" id="PF00805">
    <property type="entry name" value="Pentapeptide"/>
    <property type="match status" value="2"/>
</dbReference>
<dbReference type="Gene3D" id="2.160.20.80">
    <property type="entry name" value="E3 ubiquitin-protein ligase SopA"/>
    <property type="match status" value="1"/>
</dbReference>
<name>A0A5P2DFZ1_STRVZ</name>
<evidence type="ECO:0000256" key="1">
    <source>
        <dbReference type="SAM" id="Phobius"/>
    </source>
</evidence>
<protein>
    <recommendedName>
        <fullName evidence="4">Pentapeptide repeat-containing protein</fullName>
    </recommendedName>
</protein>
<dbReference type="SUPFAM" id="SSF141571">
    <property type="entry name" value="Pentapeptide repeat-like"/>
    <property type="match status" value="1"/>
</dbReference>
<evidence type="ECO:0008006" key="4">
    <source>
        <dbReference type="Google" id="ProtNLM"/>
    </source>
</evidence>
<dbReference type="EMBL" id="CP029190">
    <property type="protein sequence ID" value="QES52161.1"/>
    <property type="molecule type" value="Genomic_DNA"/>
</dbReference>
<dbReference type="Proteomes" id="UP000325211">
    <property type="component" value="Chromosome"/>
</dbReference>
<keyword evidence="1" id="KW-0472">Membrane</keyword>